<evidence type="ECO:0000313" key="1">
    <source>
        <dbReference type="EMBL" id="MCD7466066.1"/>
    </source>
</evidence>
<dbReference type="EMBL" id="JACEIK010001109">
    <property type="protein sequence ID" value="MCD7466066.1"/>
    <property type="molecule type" value="Genomic_DNA"/>
</dbReference>
<gene>
    <name evidence="1" type="ORF">HAX54_002416</name>
</gene>
<accession>A0ABS8T5E5</accession>
<proteinExistence type="predicted"/>
<protein>
    <submittedName>
        <fullName evidence="1">Uncharacterized protein</fullName>
    </submittedName>
</protein>
<dbReference type="Proteomes" id="UP000823775">
    <property type="component" value="Unassembled WGS sequence"/>
</dbReference>
<reference evidence="1 2" key="1">
    <citation type="journal article" date="2021" name="BMC Genomics">
        <title>Datura genome reveals duplications of psychoactive alkaloid biosynthetic genes and high mutation rate following tissue culture.</title>
        <authorList>
            <person name="Rajewski A."/>
            <person name="Carter-House D."/>
            <person name="Stajich J."/>
            <person name="Litt A."/>
        </authorList>
    </citation>
    <scope>NUCLEOTIDE SEQUENCE [LARGE SCALE GENOMIC DNA]</scope>
    <source>
        <strain evidence="1">AR-01</strain>
    </source>
</reference>
<name>A0ABS8T5E5_DATST</name>
<sequence length="128" mass="14532">MPEYHTYDTVSFHLKLSPSEYTSYDVFHCMVERNLNDRGGAAAAANRFSNHRMIREMISKICAFVEKKKGRGTTYCCCQNMDMLVVLSFRLEIVLDGRIQHSWHSNGGMTHHTCLQDINNGVAGENGD</sequence>
<keyword evidence="2" id="KW-1185">Reference proteome</keyword>
<organism evidence="1 2">
    <name type="scientific">Datura stramonium</name>
    <name type="common">Jimsonweed</name>
    <name type="synonym">Common thornapple</name>
    <dbReference type="NCBI Taxonomy" id="4076"/>
    <lineage>
        <taxon>Eukaryota</taxon>
        <taxon>Viridiplantae</taxon>
        <taxon>Streptophyta</taxon>
        <taxon>Embryophyta</taxon>
        <taxon>Tracheophyta</taxon>
        <taxon>Spermatophyta</taxon>
        <taxon>Magnoliopsida</taxon>
        <taxon>eudicotyledons</taxon>
        <taxon>Gunneridae</taxon>
        <taxon>Pentapetalae</taxon>
        <taxon>asterids</taxon>
        <taxon>lamiids</taxon>
        <taxon>Solanales</taxon>
        <taxon>Solanaceae</taxon>
        <taxon>Solanoideae</taxon>
        <taxon>Datureae</taxon>
        <taxon>Datura</taxon>
    </lineage>
</organism>
<comment type="caution">
    <text evidence="1">The sequence shown here is derived from an EMBL/GenBank/DDBJ whole genome shotgun (WGS) entry which is preliminary data.</text>
</comment>
<evidence type="ECO:0000313" key="2">
    <source>
        <dbReference type="Proteomes" id="UP000823775"/>
    </source>
</evidence>